<dbReference type="EMBL" id="CP036339">
    <property type="protein sequence ID" value="QDT75796.1"/>
    <property type="molecule type" value="Genomic_DNA"/>
</dbReference>
<dbReference type="Proteomes" id="UP000317909">
    <property type="component" value="Chromosome"/>
</dbReference>
<evidence type="ECO:0000313" key="3">
    <source>
        <dbReference type="Proteomes" id="UP000317909"/>
    </source>
</evidence>
<dbReference type="OrthoDB" id="254731at2"/>
<keyword evidence="1" id="KW-1133">Transmembrane helix</keyword>
<proteinExistence type="predicted"/>
<keyword evidence="1" id="KW-0472">Membrane</keyword>
<organism evidence="2 3">
    <name type="scientific">Lacipirellula limnantheis</name>
    <dbReference type="NCBI Taxonomy" id="2528024"/>
    <lineage>
        <taxon>Bacteria</taxon>
        <taxon>Pseudomonadati</taxon>
        <taxon>Planctomycetota</taxon>
        <taxon>Planctomycetia</taxon>
        <taxon>Pirellulales</taxon>
        <taxon>Lacipirellulaceae</taxon>
        <taxon>Lacipirellula</taxon>
    </lineage>
</organism>
<keyword evidence="1" id="KW-0812">Transmembrane</keyword>
<gene>
    <name evidence="2" type="ORF">I41_50390</name>
</gene>
<feature type="transmembrane region" description="Helical" evidence="1">
    <location>
        <begin position="120"/>
        <end position="137"/>
    </location>
</feature>
<dbReference type="AlphaFoldDB" id="A0A517U597"/>
<sequence>MSEPDQVTAPTTPRVRSTASWGLSLLWALNVALLLGSVAWIAADPVVARHLAFEQDRLALANRIVLHELGHASVGADPVATDSSHARALKVIAVIAIVSVATVGLALVCGPQRHRRLRSWLAFTALVAVWLGLAVAWRDVAWAGQRFRLGRQVAAVEPLAAALRERWPQSDGSDVPGLGPFMAYPPGAPRMLMLLHQVRPVGSSNAISAIERSDAGGLRFELADGDAGAWLEWHPPGEAPASFVGGLQGAYELVRASDLADGWFLARYRVPGSGMGTAAPTDNR</sequence>
<feature type="transmembrane region" description="Helical" evidence="1">
    <location>
        <begin position="21"/>
        <end position="43"/>
    </location>
</feature>
<accession>A0A517U597</accession>
<dbReference type="KEGG" id="llh:I41_50390"/>
<feature type="transmembrane region" description="Helical" evidence="1">
    <location>
        <begin position="88"/>
        <end position="108"/>
    </location>
</feature>
<dbReference type="RefSeq" id="WP_145435575.1">
    <property type="nucleotide sequence ID" value="NZ_CP036339.1"/>
</dbReference>
<evidence type="ECO:0000313" key="2">
    <source>
        <dbReference type="EMBL" id="QDT75796.1"/>
    </source>
</evidence>
<reference evidence="2 3" key="1">
    <citation type="submission" date="2019-02" db="EMBL/GenBank/DDBJ databases">
        <title>Deep-cultivation of Planctomycetes and their phenomic and genomic characterization uncovers novel biology.</title>
        <authorList>
            <person name="Wiegand S."/>
            <person name="Jogler M."/>
            <person name="Boedeker C."/>
            <person name="Pinto D."/>
            <person name="Vollmers J."/>
            <person name="Rivas-Marin E."/>
            <person name="Kohn T."/>
            <person name="Peeters S.H."/>
            <person name="Heuer A."/>
            <person name="Rast P."/>
            <person name="Oberbeckmann S."/>
            <person name="Bunk B."/>
            <person name="Jeske O."/>
            <person name="Meyerdierks A."/>
            <person name="Storesund J.E."/>
            <person name="Kallscheuer N."/>
            <person name="Luecker S."/>
            <person name="Lage O.M."/>
            <person name="Pohl T."/>
            <person name="Merkel B.J."/>
            <person name="Hornburger P."/>
            <person name="Mueller R.-W."/>
            <person name="Bruemmer F."/>
            <person name="Labrenz M."/>
            <person name="Spormann A.M."/>
            <person name="Op den Camp H."/>
            <person name="Overmann J."/>
            <person name="Amann R."/>
            <person name="Jetten M.S.M."/>
            <person name="Mascher T."/>
            <person name="Medema M.H."/>
            <person name="Devos D.P."/>
            <person name="Kaster A.-K."/>
            <person name="Ovreas L."/>
            <person name="Rohde M."/>
            <person name="Galperin M.Y."/>
            <person name="Jogler C."/>
        </authorList>
    </citation>
    <scope>NUCLEOTIDE SEQUENCE [LARGE SCALE GENOMIC DNA]</scope>
    <source>
        <strain evidence="2 3">I41</strain>
    </source>
</reference>
<name>A0A517U597_9BACT</name>
<evidence type="ECO:0000256" key="1">
    <source>
        <dbReference type="SAM" id="Phobius"/>
    </source>
</evidence>
<keyword evidence="3" id="KW-1185">Reference proteome</keyword>
<protein>
    <submittedName>
        <fullName evidence="2">Uncharacterized protein</fullName>
    </submittedName>
</protein>